<evidence type="ECO:0000313" key="1">
    <source>
        <dbReference type="EMBL" id="MBD1385430.1"/>
    </source>
</evidence>
<dbReference type="SUPFAM" id="SSF52540">
    <property type="entry name" value="P-loop containing nucleoside triphosphate hydrolases"/>
    <property type="match status" value="1"/>
</dbReference>
<proteinExistence type="predicted"/>
<evidence type="ECO:0000313" key="2">
    <source>
        <dbReference type="Proteomes" id="UP000618754"/>
    </source>
</evidence>
<protein>
    <recommendedName>
        <fullName evidence="3">DNA repair protein</fullName>
    </recommendedName>
</protein>
<keyword evidence="2" id="KW-1185">Reference proteome</keyword>
<dbReference type="InterPro" id="IPR027417">
    <property type="entry name" value="P-loop_NTPase"/>
</dbReference>
<dbReference type="RefSeq" id="WP_191175308.1">
    <property type="nucleotide sequence ID" value="NZ_JACWMW010000002.1"/>
</dbReference>
<evidence type="ECO:0008006" key="3">
    <source>
        <dbReference type="Google" id="ProtNLM"/>
    </source>
</evidence>
<dbReference type="InterPro" id="IPR054787">
    <property type="entry name" value="TrlF_ATPase"/>
</dbReference>
<sequence>MSDYNSFLRGSEWSKWDLHVHTPLSIFQRYGGDTKEAWEAYIKDIESLPPEFSVLGINDYFFLDGYERLLKEKSNGRMANIKCLLPVVEFRIEKFAGIDFGSLKRINLHVIFSEELSVETIKSQFLNTLEQSYVLETTGEAWTRAITYASVNELGKTIIENAPADKRSTFSSPLNTGFSNLNIKEDQIFTSLKKDCFKGKYLIAVGKTEWGDLKWTEASVATKKTIINQADVVFTASNGIEDFEKAKIQLKNNAVKDLLLDCSDAHYFSSAPEKDRIGNCNTWIKANPNFEGLKQILYEPDDRVKVQALKPDVKKDRYVISKLSFQDSGKLFGNQVILLNDNLNAIIGGKSSGKSLLLYLMARSIDPSQVERASARLGFDGYTFKENFDFIAEWKNGETDRYADNIRENKIHKITYIPQLYINYLVEKNNKEELNSLIKGILLQDSAFKIRYDEAMGKIKLVNSEIETLINTYLQTRDKALAIQKESTELGKSQSIQKSIDDIDRQITDGQKSSNLSPEEFDDYKKLSNQQQATEKAIAFESTKKETLDSLLSELAANNSELLGSQDSDGFNTRGRIEVLLDEIIDDPSIAELRKDIQTQYQSIIDNLKAKVSQLNIDENINKLRQVLVGINTSLKKYLVKLAGQKELVRLTESLNKEKTRLQQALSLEKQFSSLLADYKSTRERIVKLLKQRVEFYELIVNIVNGTKKHIDAEITLEASLIYKVENFGFSEMINKAAISQDSDYHKFFSSKTSVDYNYINDFFIHPLRVNDDKLLYESDKFLPLKQKMSIDGVLRALIKDTMEIDYTVSYKGDNLLEMSPGKKGTVLLILFLEISSAEYPILIDQPEDNLDNRTIYELLCRIIKEKKKERQIIIVSHNANLVVATDTENVIVANQLGQSTNETLSGLRFEYVNGSLEHTSKIDTTIQNVLHQQGIKEHVCDILEGGNKAFKQREKKYAIQ</sequence>
<comment type="caution">
    <text evidence="1">The sequence shown here is derived from an EMBL/GenBank/DDBJ whole genome shotgun (WGS) entry which is preliminary data.</text>
</comment>
<dbReference type="Proteomes" id="UP000618754">
    <property type="component" value="Unassembled WGS sequence"/>
</dbReference>
<dbReference type="EMBL" id="JACWMW010000002">
    <property type="protein sequence ID" value="MBD1385430.1"/>
    <property type="molecule type" value="Genomic_DNA"/>
</dbReference>
<dbReference type="NCBIfam" id="NF045780">
    <property type="entry name" value="TrlF_fam_ATP"/>
    <property type="match status" value="1"/>
</dbReference>
<accession>A0ABR7X5U3</accession>
<organism evidence="1 2">
    <name type="scientific">Mucilaginibacter rigui</name>
    <dbReference type="NCBI Taxonomy" id="534635"/>
    <lineage>
        <taxon>Bacteria</taxon>
        <taxon>Pseudomonadati</taxon>
        <taxon>Bacteroidota</taxon>
        <taxon>Sphingobacteriia</taxon>
        <taxon>Sphingobacteriales</taxon>
        <taxon>Sphingobacteriaceae</taxon>
        <taxon>Mucilaginibacter</taxon>
    </lineage>
</organism>
<gene>
    <name evidence="1" type="ORF">IDJ75_09095</name>
</gene>
<dbReference type="Gene3D" id="3.40.50.300">
    <property type="entry name" value="P-loop containing nucleotide triphosphate hydrolases"/>
    <property type="match status" value="1"/>
</dbReference>
<name>A0ABR7X5U3_9SPHI</name>
<reference evidence="1 2" key="1">
    <citation type="submission" date="2020-09" db="EMBL/GenBank/DDBJ databases">
        <title>Novel species of Mucilaginibacter isolated from a glacier on the Tibetan Plateau.</title>
        <authorList>
            <person name="Liu Q."/>
            <person name="Xin Y.-H."/>
        </authorList>
    </citation>
    <scope>NUCLEOTIDE SEQUENCE [LARGE SCALE GENOMIC DNA]</scope>
    <source>
        <strain evidence="1 2">CGMCC 1.13878</strain>
    </source>
</reference>